<dbReference type="GO" id="GO:0033185">
    <property type="term" value="C:dolichol-phosphate-mannose synthase complex"/>
    <property type="evidence" value="ECO:0000318"/>
    <property type="project" value="GO_Central"/>
</dbReference>
<name>B3RNT3_TRIAD</name>
<evidence type="ECO:0000256" key="5">
    <source>
        <dbReference type="ARBA" id="ARBA00022824"/>
    </source>
</evidence>
<accession>B3RNT3</accession>
<keyword evidence="4 10" id="KW-0812">Transmembrane</keyword>
<dbReference type="PANTHER" id="PTHR15039">
    <property type="entry name" value="DOLICHOL PHOSPHATE-MANNOSE BIOSYNTHESIS REGULATORY PROTEIN"/>
    <property type="match status" value="1"/>
</dbReference>
<dbReference type="OrthoDB" id="311279at2759"/>
<dbReference type="FunCoup" id="B3RNT3">
    <property type="interactions" value="572"/>
</dbReference>
<dbReference type="eggNOG" id="KOG3488">
    <property type="taxonomic scope" value="Eukaryota"/>
</dbReference>
<dbReference type="GeneID" id="6751117"/>
<evidence type="ECO:0000256" key="9">
    <source>
        <dbReference type="ARBA" id="ARBA00046896"/>
    </source>
</evidence>
<keyword evidence="6 10" id="KW-1133">Transmembrane helix</keyword>
<dbReference type="EMBL" id="DS985242">
    <property type="protein sequence ID" value="EDV27517.1"/>
    <property type="molecule type" value="Genomic_DNA"/>
</dbReference>
<dbReference type="InterPro" id="IPR009914">
    <property type="entry name" value="DPM2"/>
</dbReference>
<evidence type="ECO:0000256" key="3">
    <source>
        <dbReference type="ARBA" id="ARBA00018157"/>
    </source>
</evidence>
<reference evidence="11 12" key="1">
    <citation type="journal article" date="2008" name="Nature">
        <title>The Trichoplax genome and the nature of placozoans.</title>
        <authorList>
            <person name="Srivastava M."/>
            <person name="Begovic E."/>
            <person name="Chapman J."/>
            <person name="Putnam N.H."/>
            <person name="Hellsten U."/>
            <person name="Kawashima T."/>
            <person name="Kuo A."/>
            <person name="Mitros T."/>
            <person name="Salamov A."/>
            <person name="Carpenter M.L."/>
            <person name="Signorovitch A.Y."/>
            <person name="Moreno M.A."/>
            <person name="Kamm K."/>
            <person name="Grimwood J."/>
            <person name="Schmutz J."/>
            <person name="Shapiro H."/>
            <person name="Grigoriev I.V."/>
            <person name="Buss L.W."/>
            <person name="Schierwater B."/>
            <person name="Dellaporta S.L."/>
            <person name="Rokhsar D.S."/>
        </authorList>
    </citation>
    <scope>NUCLEOTIDE SEQUENCE [LARGE SCALE GENOMIC DNA]</scope>
    <source>
        <strain evidence="11 12">Grell-BS-1999</strain>
    </source>
</reference>
<feature type="transmembrane region" description="Helical" evidence="10">
    <location>
        <begin position="7"/>
        <end position="33"/>
    </location>
</feature>
<dbReference type="GO" id="GO:0005783">
    <property type="term" value="C:endoplasmic reticulum"/>
    <property type="evidence" value="ECO:0000318"/>
    <property type="project" value="GO_Central"/>
</dbReference>
<dbReference type="AlphaFoldDB" id="B3RNT3"/>
<keyword evidence="5 10" id="KW-0256">Endoplasmic reticulum</keyword>
<dbReference type="PANTHER" id="PTHR15039:SF11">
    <property type="entry name" value="DOLICHOL PHOSPHATE-MANNOSE BIOSYNTHESIS REGULATORY PROTEIN"/>
    <property type="match status" value="1"/>
</dbReference>
<evidence type="ECO:0000313" key="11">
    <source>
        <dbReference type="EMBL" id="EDV27517.1"/>
    </source>
</evidence>
<dbReference type="Pfam" id="PF07297">
    <property type="entry name" value="DPM2"/>
    <property type="match status" value="1"/>
</dbReference>
<dbReference type="RefSeq" id="XP_002109351.1">
    <property type="nucleotide sequence ID" value="XM_002109315.1"/>
</dbReference>
<comment type="subcellular location">
    <subcellularLocation>
        <location evidence="1 10">Endoplasmic reticulum membrane</location>
        <topology evidence="1 10">Multi-pass membrane protein</topology>
    </subcellularLocation>
</comment>
<dbReference type="STRING" id="10228.B3RNT3"/>
<dbReference type="GO" id="GO:0030234">
    <property type="term" value="F:enzyme regulator activity"/>
    <property type="evidence" value="ECO:0000318"/>
    <property type="project" value="GO_Central"/>
</dbReference>
<evidence type="ECO:0000256" key="8">
    <source>
        <dbReference type="ARBA" id="ARBA00045174"/>
    </source>
</evidence>
<feature type="non-terminal residue" evidence="11">
    <location>
        <position position="1"/>
    </location>
</feature>
<dbReference type="PhylomeDB" id="B3RNT3"/>
<dbReference type="Proteomes" id="UP000009022">
    <property type="component" value="Unassembled WGS sequence"/>
</dbReference>
<organism evidence="11 12">
    <name type="scientific">Trichoplax adhaerens</name>
    <name type="common">Trichoplax reptans</name>
    <dbReference type="NCBI Taxonomy" id="10228"/>
    <lineage>
        <taxon>Eukaryota</taxon>
        <taxon>Metazoa</taxon>
        <taxon>Placozoa</taxon>
        <taxon>Uniplacotomia</taxon>
        <taxon>Trichoplacea</taxon>
        <taxon>Trichoplacidae</taxon>
        <taxon>Trichoplax</taxon>
    </lineage>
</organism>
<proteinExistence type="inferred from homology"/>
<keyword evidence="7 10" id="KW-0472">Membrane</keyword>
<gene>
    <name evidence="11" type="ORF">TRIADDRAFT_21546</name>
</gene>
<dbReference type="CTD" id="6751117"/>
<feature type="transmembrane region" description="Helical" evidence="10">
    <location>
        <begin position="45"/>
        <end position="64"/>
    </location>
</feature>
<comment type="pathway">
    <text evidence="10">Protein modification; protein glycosylation.</text>
</comment>
<evidence type="ECO:0000256" key="6">
    <source>
        <dbReference type="ARBA" id="ARBA00022989"/>
    </source>
</evidence>
<evidence type="ECO:0000256" key="4">
    <source>
        <dbReference type="ARBA" id="ARBA00022692"/>
    </source>
</evidence>
<evidence type="ECO:0000256" key="7">
    <source>
        <dbReference type="ARBA" id="ARBA00023136"/>
    </source>
</evidence>
<keyword evidence="12" id="KW-1185">Reference proteome</keyword>
<comment type="subunit">
    <text evidence="9">Component of the dolichol-phosphate mannose (DPM) synthase complex composed of DPM1, DPM2 and DPM3; in the complex interacts directly with DPM3. Component of the glycosylphosphatidylinositol-N-acetylglucosaminyltransferase (GPI-GnT) complex composed at least by PIGA, PIGC, PIGH, PIGP, PIGQ, PIGY and DPM2. Interacts with PIGA, PIGC and PIGQ.</text>
</comment>
<dbReference type="GO" id="GO:0005789">
    <property type="term" value="C:endoplasmic reticulum membrane"/>
    <property type="evidence" value="ECO:0007669"/>
    <property type="project" value="UniProtKB-SubCell"/>
</dbReference>
<dbReference type="OMA" id="QKYFLPH"/>
<evidence type="ECO:0000256" key="10">
    <source>
        <dbReference type="RuleBase" id="RU365084"/>
    </source>
</evidence>
<evidence type="ECO:0000313" key="12">
    <source>
        <dbReference type="Proteomes" id="UP000009022"/>
    </source>
</evidence>
<dbReference type="HOGENOM" id="CLU_150144_2_0_1"/>
<comment type="similarity">
    <text evidence="2 10">Belongs to the DPM2 family.</text>
</comment>
<protein>
    <recommendedName>
        <fullName evidence="3 10">Dolichol phosphate-mannose biosynthesis regulatory protein</fullName>
    </recommendedName>
</protein>
<evidence type="ECO:0000256" key="2">
    <source>
        <dbReference type="ARBA" id="ARBA00005478"/>
    </source>
</evidence>
<comment type="function">
    <text evidence="10">Regulatory subunit of the dolichol-phosphate mannose (DPM) synthase complex; essential for the ER localization.</text>
</comment>
<comment type="function">
    <text evidence="8">Regulates the biosynthesis of dolichol phosphate-mannose. Regulatory subunit of the dolichol-phosphate mannose (DPM) synthase complex; essential for the ER localization and stable expression of DPM1. Part of the glycosylphosphatidylinositol-N-acetylglucosaminyltransferase (GPI-GnT) complex that catalyzes the transfer of N-acetylglucosamine from UDP-N-acetylglucosamine to phosphatidylinositol and participates in the first step of GPI biosynthesis. May act by regulating the GPI-GNT complex.</text>
</comment>
<sequence length="76" mass="8464">ATGVDRFVGAGMIGFSLIVFIYYTLWVIVMPFIDKDLAIQQFFLPRAYAVLIPIVAGVVLLLILSKKASYMDIHLS</sequence>
<evidence type="ECO:0000256" key="1">
    <source>
        <dbReference type="ARBA" id="ARBA00004477"/>
    </source>
</evidence>
<dbReference type="UniPathway" id="UPA00378"/>
<dbReference type="InParanoid" id="B3RNT3"/>
<dbReference type="GO" id="GO:0006488">
    <property type="term" value="P:dolichol-linked oligosaccharide biosynthetic process"/>
    <property type="evidence" value="ECO:0000318"/>
    <property type="project" value="GO_Central"/>
</dbReference>
<dbReference type="KEGG" id="tad:TRIADDRAFT_21546"/>
<dbReference type="GO" id="GO:0180047">
    <property type="term" value="P:dolichol phosphate mannose biosynthetic process"/>
    <property type="evidence" value="ECO:0007669"/>
    <property type="project" value="InterPro"/>
</dbReference>